<dbReference type="EMBL" id="WTPX01000218">
    <property type="protein sequence ID" value="NNJ27860.1"/>
    <property type="molecule type" value="Genomic_DNA"/>
</dbReference>
<organism evidence="2 3">
    <name type="scientific">Alienimonas chondri</name>
    <dbReference type="NCBI Taxonomy" id="2681879"/>
    <lineage>
        <taxon>Bacteria</taxon>
        <taxon>Pseudomonadati</taxon>
        <taxon>Planctomycetota</taxon>
        <taxon>Planctomycetia</taxon>
        <taxon>Planctomycetales</taxon>
        <taxon>Planctomycetaceae</taxon>
        <taxon>Alienimonas</taxon>
    </lineage>
</organism>
<reference evidence="2 3" key="1">
    <citation type="journal article" date="2020" name="Syst. Appl. Microbiol.">
        <title>Alienimonas chondri sp. nov., a novel planctomycete isolated from the biofilm of the red alga Chondrus crispus.</title>
        <authorList>
            <person name="Vitorino I."/>
            <person name="Albuquerque L."/>
            <person name="Wiegand S."/>
            <person name="Kallscheuer N."/>
            <person name="da Costa M.S."/>
            <person name="Lobo-da-Cunha A."/>
            <person name="Jogler C."/>
            <person name="Lage O.M."/>
        </authorList>
    </citation>
    <scope>NUCLEOTIDE SEQUENCE [LARGE SCALE GENOMIC DNA]</scope>
    <source>
        <strain evidence="2 3">LzC2</strain>
    </source>
</reference>
<comment type="caution">
    <text evidence="2">The sequence shown here is derived from an EMBL/GenBank/DDBJ whole genome shotgun (WGS) entry which is preliminary data.</text>
</comment>
<evidence type="ECO:0000313" key="3">
    <source>
        <dbReference type="Proteomes" id="UP000609651"/>
    </source>
</evidence>
<keyword evidence="3" id="KW-1185">Reference proteome</keyword>
<evidence type="ECO:0000256" key="1">
    <source>
        <dbReference type="SAM" id="Phobius"/>
    </source>
</evidence>
<evidence type="ECO:0000313" key="2">
    <source>
        <dbReference type="EMBL" id="NNJ27860.1"/>
    </source>
</evidence>
<accession>A0ABX1VKA6</accession>
<sequence>MIAAGVALVALLLLWRFLGPPSVPEVRALWGLSWIALPVWVAAALLYTADRFFLRRSPERRLGRVDAAKWGTGLCVVGGMGGLLANGLAAFLINHFFYGPVPPLISPPFWALLWTSLLTTAGTTHGAAAWVAWAALRRGADPVRAAWVAVGTAALWVAAIIAWIAISEWVW</sequence>
<proteinExistence type="predicted"/>
<feature type="transmembrane region" description="Helical" evidence="1">
    <location>
        <begin position="28"/>
        <end position="49"/>
    </location>
</feature>
<feature type="transmembrane region" description="Helical" evidence="1">
    <location>
        <begin position="145"/>
        <end position="166"/>
    </location>
</feature>
<keyword evidence="1" id="KW-1133">Transmembrane helix</keyword>
<keyword evidence="1" id="KW-0472">Membrane</keyword>
<protein>
    <submittedName>
        <fullName evidence="2">Uncharacterized protein</fullName>
    </submittedName>
</protein>
<keyword evidence="1" id="KW-0812">Transmembrane</keyword>
<feature type="transmembrane region" description="Helical" evidence="1">
    <location>
        <begin position="109"/>
        <end position="133"/>
    </location>
</feature>
<dbReference type="Proteomes" id="UP000609651">
    <property type="component" value="Unassembled WGS sequence"/>
</dbReference>
<gene>
    <name evidence="2" type="ORF">LzC2_39700</name>
</gene>
<name>A0ABX1VKA6_9PLAN</name>
<feature type="transmembrane region" description="Helical" evidence="1">
    <location>
        <begin position="70"/>
        <end position="97"/>
    </location>
</feature>